<reference evidence="4 5" key="1">
    <citation type="submission" date="2015-12" db="EMBL/GenBank/DDBJ databases">
        <title>Australian terrestrial orchids and their fungal symbionts are hosts of divergent viruses.</title>
        <authorList>
            <person name="Ong J.W.L."/>
            <person name="Li H."/>
            <person name="Sivasithamparam K."/>
            <person name="Dixon K.W."/>
            <person name="Jones M.G.K."/>
            <person name="Wylie S.J."/>
        </authorList>
    </citation>
    <scope>NUCLEOTIDE SEQUENCE [LARGE SCALE GENOMIC DNA]</scope>
    <source>
        <strain evidence="4">Murdoch-1</strain>
    </source>
</reference>
<accession>A0ABM6ENP8</accession>
<dbReference type="PANTHER" id="PTHR34456:SF13">
    <property type="entry name" value="REVERSE TRANSCRIPTASE DOMAIN-CONTAINING PROTEIN"/>
    <property type="match status" value="1"/>
</dbReference>
<keyword evidence="2" id="KW-0808">Transferase</keyword>
<dbReference type="InterPro" id="IPR008686">
    <property type="entry name" value="RNA_pol_mitovir"/>
</dbReference>
<dbReference type="GeneID" id="80537546"/>
<keyword evidence="3" id="KW-0548">Nucleotidyltransferase</keyword>
<sequence length="817" mass="91830">MKTLFASYNTYKNITPIFVAGGLNARLQTTVSNTMKLNTLTIKDMRIPKLNVGRNQKRFVNTSKAILAYIMTQTLLLESQKAVLARLIAVMENLYLNDPLAYVQKSKLLSNWFKVNLGAKVRSQGNITVGSWYRYEHSPGELLDCMQMLETITDKGLREAFIRVVLSILELYNVLLVPKDTSLSTITQLMTDGSRWDGVINIPVAIGNLGLDPEVFDREFRAEQAAHNSHFSSSSGPNGHSLWMAHLDAQAIVADSAFAEIMRTFAGLTQRVYLWNSLLGAANNPRFFKQDMGPLTHSKLHYILEKGDKVRTVAILDWWTQDLLCPLHNAVANFLKRLPTDGTFDQDKVALKVKEMTANPSIEVFSLDLTAATDRLPVRLQALILDSLINIKGFGDAWRALLTERDFMLPDGRLVRYAVGQPMGAKSSFPMLALTHHLIVMEAASRALVTNFSDYVVLGDDIVIGNRSVAEKYRIIMSELGMELSLNKSIWIEPGNRLFSVAEICKRLFLDGAEVSSLPVRLMANVIEHNHMIYQLQDEMFKRSQVNVPDQFKFFLAALIHNRQGLEMIAGLNILSPLLTGMKSNVQILSVPELKGDLWQTLFSVDLFVLIQVFMFTVCQEQLKRLGIMVKDSSSTFDIMSRAGKLFNATGIGYYLDRSDDHKELEYKPFVNFTPDDISDWAISGTDHPAHEVIKADIQRVNLLLMELSIASSQDLITKLMHSIVDSLKLAALDFNVDRRLGNANVGRRVLELTARNIDSLKLRDNGTITFSMKLDPFNIIWNLKLVKGQNLSIYRSASKVSTTLKDAQAKFNSLLK</sequence>
<dbReference type="Proteomes" id="UP000832024">
    <property type="component" value="Segment"/>
</dbReference>
<proteinExistence type="predicted"/>
<keyword evidence="5" id="KW-1185">Reference proteome</keyword>
<evidence type="ECO:0000256" key="3">
    <source>
        <dbReference type="ARBA" id="ARBA00022695"/>
    </source>
</evidence>
<dbReference type="Pfam" id="PF05919">
    <property type="entry name" value="Mitovir_RNA_pol"/>
    <property type="match status" value="1"/>
</dbReference>
<protein>
    <submittedName>
        <fullName evidence="4">RNA-dependent RNA polymerase</fullName>
    </submittedName>
</protein>
<organism evidence="4 5">
    <name type="scientific">Ceratobasidium mitovirus A</name>
    <dbReference type="NCBI Taxonomy" id="1964428"/>
    <lineage>
        <taxon>Viruses</taxon>
        <taxon>Riboviria</taxon>
        <taxon>Orthornavirae</taxon>
        <taxon>Lenarviricota</taxon>
        <taxon>Howeltoviricetes</taxon>
        <taxon>Cryppavirales</taxon>
        <taxon>Mitoviridae</taxon>
        <taxon>Triamitovirus</taxon>
        <taxon>Triamitovirus cespA</taxon>
    </lineage>
</organism>
<dbReference type="GO" id="GO:0003968">
    <property type="term" value="F:RNA-directed RNA polymerase activity"/>
    <property type="evidence" value="ECO:0007669"/>
    <property type="project" value="UniProtKB-KW"/>
</dbReference>
<evidence type="ECO:0000256" key="2">
    <source>
        <dbReference type="ARBA" id="ARBA00022679"/>
    </source>
</evidence>
<evidence type="ECO:0000256" key="1">
    <source>
        <dbReference type="ARBA" id="ARBA00022484"/>
    </source>
</evidence>
<evidence type="ECO:0000313" key="5">
    <source>
        <dbReference type="Proteomes" id="UP000832024"/>
    </source>
</evidence>
<name>A0ABM6ENP8_9VIRU</name>
<dbReference type="PANTHER" id="PTHR34456">
    <property type="entry name" value="MITOVIRUS RNA-DEPENDENT RNA POLYMERASE"/>
    <property type="match status" value="1"/>
</dbReference>
<dbReference type="EMBL" id="KU291923">
    <property type="protein sequence ID" value="AOX47577.1"/>
    <property type="molecule type" value="Genomic_RNA"/>
</dbReference>
<keyword evidence="1 4" id="KW-0696">RNA-directed RNA polymerase</keyword>
<dbReference type="RefSeq" id="YP_010799218.1">
    <property type="nucleotide sequence ID" value="NC_076589.1"/>
</dbReference>
<dbReference type="SUPFAM" id="SSF56672">
    <property type="entry name" value="DNA/RNA polymerases"/>
    <property type="match status" value="1"/>
</dbReference>
<evidence type="ECO:0000313" key="4">
    <source>
        <dbReference type="EMBL" id="AOX47577.1"/>
    </source>
</evidence>
<dbReference type="InterPro" id="IPR043502">
    <property type="entry name" value="DNA/RNA_pol_sf"/>
</dbReference>